<dbReference type="AlphaFoldDB" id="A0A8H7DW59"/>
<dbReference type="InterPro" id="IPR008266">
    <property type="entry name" value="Tyr_kinase_AS"/>
</dbReference>
<evidence type="ECO:0000313" key="3">
    <source>
        <dbReference type="Proteomes" id="UP000623687"/>
    </source>
</evidence>
<organism evidence="2 3">
    <name type="scientific">Pleurotus ostreatus</name>
    <name type="common">Oyster mushroom</name>
    <name type="synonym">White-rot fungus</name>
    <dbReference type="NCBI Taxonomy" id="5322"/>
    <lineage>
        <taxon>Eukaryota</taxon>
        <taxon>Fungi</taxon>
        <taxon>Dikarya</taxon>
        <taxon>Basidiomycota</taxon>
        <taxon>Agaricomycotina</taxon>
        <taxon>Agaricomycetes</taxon>
        <taxon>Agaricomycetidae</taxon>
        <taxon>Agaricales</taxon>
        <taxon>Pleurotineae</taxon>
        <taxon>Pleurotaceae</taxon>
        <taxon>Pleurotus</taxon>
    </lineage>
</organism>
<name>A0A8H7DW59_PLEOS</name>
<dbReference type="VEuPathDB" id="FungiDB:PC9H_004384"/>
<dbReference type="OrthoDB" id="2747778at2759"/>
<proteinExistence type="predicted"/>
<dbReference type="RefSeq" id="XP_036635441.1">
    <property type="nucleotide sequence ID" value="XM_036773968.1"/>
</dbReference>
<feature type="domain" description="Fungal-type protein kinase" evidence="1">
    <location>
        <begin position="48"/>
        <end position="200"/>
    </location>
</feature>
<protein>
    <recommendedName>
        <fullName evidence="1">Fungal-type protein kinase domain-containing protein</fullName>
    </recommendedName>
</protein>
<evidence type="ECO:0000259" key="1">
    <source>
        <dbReference type="Pfam" id="PF17667"/>
    </source>
</evidence>
<accession>A0A8H7DW59</accession>
<keyword evidence="3" id="KW-1185">Reference proteome</keyword>
<reference evidence="2" key="1">
    <citation type="submission" date="2019-07" db="EMBL/GenBank/DDBJ databases">
        <authorList>
            <person name="Palmer J.M."/>
        </authorList>
    </citation>
    <scope>NUCLEOTIDE SEQUENCE</scope>
    <source>
        <strain evidence="2">PC9</strain>
    </source>
</reference>
<dbReference type="GO" id="GO:0004672">
    <property type="term" value="F:protein kinase activity"/>
    <property type="evidence" value="ECO:0007669"/>
    <property type="project" value="InterPro"/>
</dbReference>
<dbReference type="Pfam" id="PF17667">
    <property type="entry name" value="Pkinase_fungal"/>
    <property type="match status" value="1"/>
</dbReference>
<dbReference type="GeneID" id="59374202"/>
<dbReference type="EMBL" id="JACETU010000002">
    <property type="protein sequence ID" value="KAF7437542.1"/>
    <property type="molecule type" value="Genomic_DNA"/>
</dbReference>
<sequence>MKGVTEANTHSNALETVDVPLNTTCVIETRYSSNDPPLAYPIVQCVLDDLASFRAPRDLLVGLGDAMEAHQMMYDVHGVLHRDISASNILLTDSLVNNRRDACYEWDHTANSNSNMGHDAHGTQRCGSNTAEASVKIGRQVQRGILADWDHSLSTDRVNPVGIHQMSAWRSMSTHLKMSPGAAHSLVDGRESSLLVLMYMSIRYLRDPKSSAGNVKYYLEQFDEVQERVGMPHVGNYAWEHIYCSGGPKVQFRYGPIRRIIEELCECMAARYDTVPVCFFHRPTFAQELKQMIRDDGAESLEAPAYFYETFREYASMCH</sequence>
<dbReference type="Proteomes" id="UP000623687">
    <property type="component" value="Unassembled WGS sequence"/>
</dbReference>
<comment type="caution">
    <text evidence="2">The sequence shown here is derived from an EMBL/GenBank/DDBJ whole genome shotgun (WGS) entry which is preliminary data.</text>
</comment>
<gene>
    <name evidence="2" type="ORF">PC9H_004384</name>
</gene>
<dbReference type="PROSITE" id="PS00109">
    <property type="entry name" value="PROTEIN_KINASE_TYR"/>
    <property type="match status" value="1"/>
</dbReference>
<evidence type="ECO:0000313" key="2">
    <source>
        <dbReference type="EMBL" id="KAF7437542.1"/>
    </source>
</evidence>
<dbReference type="InterPro" id="IPR040976">
    <property type="entry name" value="Pkinase_fungal"/>
</dbReference>